<accession>A0AAW1IYH5</accession>
<dbReference type="EMBL" id="JASPKY010000481">
    <property type="protein sequence ID" value="KAK9695462.1"/>
    <property type="molecule type" value="Genomic_DNA"/>
</dbReference>
<evidence type="ECO:0000313" key="2">
    <source>
        <dbReference type="EMBL" id="KAK9695462.1"/>
    </source>
</evidence>
<sequence length="80" mass="8811">MLLIRLIIVSLFVLRTTDALTCYVCNSLKLVSCQKPKKQVCGKATANTLGMEPNHCLTLTGINKLNDLPFEIRTCSGPLM</sequence>
<dbReference type="AlphaFoldDB" id="A0AAW1IYH5"/>
<keyword evidence="1" id="KW-0732">Signal</keyword>
<gene>
    <name evidence="2" type="ORF">QE152_g32560</name>
</gene>
<evidence type="ECO:0008006" key="4">
    <source>
        <dbReference type="Google" id="ProtNLM"/>
    </source>
</evidence>
<evidence type="ECO:0000313" key="3">
    <source>
        <dbReference type="Proteomes" id="UP001458880"/>
    </source>
</evidence>
<feature type="chain" id="PRO_5043855925" description="Secreted protein" evidence="1">
    <location>
        <begin position="20"/>
        <end position="80"/>
    </location>
</feature>
<dbReference type="Proteomes" id="UP001458880">
    <property type="component" value="Unassembled WGS sequence"/>
</dbReference>
<feature type="signal peptide" evidence="1">
    <location>
        <begin position="1"/>
        <end position="19"/>
    </location>
</feature>
<comment type="caution">
    <text evidence="2">The sequence shown here is derived from an EMBL/GenBank/DDBJ whole genome shotgun (WGS) entry which is preliminary data.</text>
</comment>
<proteinExistence type="predicted"/>
<organism evidence="2 3">
    <name type="scientific">Popillia japonica</name>
    <name type="common">Japanese beetle</name>
    <dbReference type="NCBI Taxonomy" id="7064"/>
    <lineage>
        <taxon>Eukaryota</taxon>
        <taxon>Metazoa</taxon>
        <taxon>Ecdysozoa</taxon>
        <taxon>Arthropoda</taxon>
        <taxon>Hexapoda</taxon>
        <taxon>Insecta</taxon>
        <taxon>Pterygota</taxon>
        <taxon>Neoptera</taxon>
        <taxon>Endopterygota</taxon>
        <taxon>Coleoptera</taxon>
        <taxon>Polyphaga</taxon>
        <taxon>Scarabaeiformia</taxon>
        <taxon>Scarabaeidae</taxon>
        <taxon>Rutelinae</taxon>
        <taxon>Popillia</taxon>
    </lineage>
</organism>
<keyword evidence="3" id="KW-1185">Reference proteome</keyword>
<protein>
    <recommendedName>
        <fullName evidence="4">Secreted protein</fullName>
    </recommendedName>
</protein>
<reference evidence="2 3" key="1">
    <citation type="journal article" date="2024" name="BMC Genomics">
        <title>De novo assembly and annotation of Popillia japonica's genome with initial clues to its potential as an invasive pest.</title>
        <authorList>
            <person name="Cucini C."/>
            <person name="Boschi S."/>
            <person name="Funari R."/>
            <person name="Cardaioli E."/>
            <person name="Iannotti N."/>
            <person name="Marturano G."/>
            <person name="Paoli F."/>
            <person name="Bruttini M."/>
            <person name="Carapelli A."/>
            <person name="Frati F."/>
            <person name="Nardi F."/>
        </authorList>
    </citation>
    <scope>NUCLEOTIDE SEQUENCE [LARGE SCALE GENOMIC DNA]</scope>
    <source>
        <strain evidence="2">DMR45628</strain>
    </source>
</reference>
<name>A0AAW1IYH5_POPJA</name>
<evidence type="ECO:0000256" key="1">
    <source>
        <dbReference type="SAM" id="SignalP"/>
    </source>
</evidence>